<feature type="domain" description="Peptidase M48" evidence="13">
    <location>
        <begin position="65"/>
        <end position="272"/>
    </location>
</feature>
<evidence type="ECO:0000256" key="12">
    <source>
        <dbReference type="HAMAP-Rule" id="MF_00188"/>
    </source>
</evidence>
<dbReference type="RefSeq" id="WP_176767968.1">
    <property type="nucleotide sequence ID" value="NZ_CAMEFB010000017.1"/>
</dbReference>
<comment type="subcellular location">
    <subcellularLocation>
        <location evidence="1 12">Cell membrane</location>
        <topology evidence="1 12">Multi-pass membrane protein</topology>
    </subcellularLocation>
</comment>
<protein>
    <recommendedName>
        <fullName evidence="12">Protease HtpX homolog</fullName>
        <ecNumber evidence="12">3.4.24.-</ecNumber>
    </recommendedName>
</protein>
<feature type="binding site" evidence="12">
    <location>
        <position position="132"/>
    </location>
    <ligand>
        <name>Zn(2+)</name>
        <dbReference type="ChEBI" id="CHEBI:29105"/>
        <note>catalytic</note>
    </ligand>
</feature>
<evidence type="ECO:0000256" key="1">
    <source>
        <dbReference type="ARBA" id="ARBA00004651"/>
    </source>
</evidence>
<evidence type="ECO:0000256" key="5">
    <source>
        <dbReference type="ARBA" id="ARBA00022692"/>
    </source>
</evidence>
<organism evidence="14 15">
    <name type="scientific">Acidaminococcus fermentans</name>
    <dbReference type="NCBI Taxonomy" id="905"/>
    <lineage>
        <taxon>Bacteria</taxon>
        <taxon>Bacillati</taxon>
        <taxon>Bacillota</taxon>
        <taxon>Negativicutes</taxon>
        <taxon>Acidaminococcales</taxon>
        <taxon>Acidaminococcaceae</taxon>
        <taxon>Acidaminococcus</taxon>
    </lineage>
</organism>
<dbReference type="Gene3D" id="3.30.2010.10">
    <property type="entry name" value="Metalloproteases ('zincins'), catalytic domain"/>
    <property type="match status" value="1"/>
</dbReference>
<dbReference type="Pfam" id="PF01435">
    <property type="entry name" value="Peptidase_M48"/>
    <property type="match status" value="1"/>
</dbReference>
<dbReference type="PANTHER" id="PTHR43221:SF1">
    <property type="entry name" value="PROTEASE HTPX"/>
    <property type="match status" value="1"/>
</dbReference>
<keyword evidence="5 12" id="KW-0812">Transmembrane</keyword>
<feature type="binding site" evidence="12">
    <location>
        <position position="128"/>
    </location>
    <ligand>
        <name>Zn(2+)</name>
        <dbReference type="ChEBI" id="CHEBI:29105"/>
        <note>catalytic</note>
    </ligand>
</feature>
<feature type="binding site" evidence="12">
    <location>
        <position position="198"/>
    </location>
    <ligand>
        <name>Zn(2+)</name>
        <dbReference type="ChEBI" id="CHEBI:29105"/>
        <note>catalytic</note>
    </ligand>
</feature>
<evidence type="ECO:0000256" key="4">
    <source>
        <dbReference type="ARBA" id="ARBA00022670"/>
    </source>
</evidence>
<gene>
    <name evidence="12" type="primary">htpX</name>
    <name evidence="14" type="ORF">SAMN05216495_11353</name>
</gene>
<dbReference type="HAMAP" id="MF_00188">
    <property type="entry name" value="Pept_M48_protease_HtpX"/>
    <property type="match status" value="1"/>
</dbReference>
<feature type="transmembrane region" description="Helical" evidence="12">
    <location>
        <begin position="173"/>
        <end position="193"/>
    </location>
</feature>
<keyword evidence="14" id="KW-0346">Stress response</keyword>
<evidence type="ECO:0000256" key="8">
    <source>
        <dbReference type="ARBA" id="ARBA00022833"/>
    </source>
</evidence>
<accession>A0A1H2Z349</accession>
<dbReference type="EMBL" id="FNOP01000013">
    <property type="protein sequence ID" value="SDX11747.1"/>
    <property type="molecule type" value="Genomic_DNA"/>
</dbReference>
<reference evidence="14 15" key="1">
    <citation type="submission" date="2016-10" db="EMBL/GenBank/DDBJ databases">
        <authorList>
            <person name="Varghese N."/>
            <person name="Submissions S."/>
        </authorList>
    </citation>
    <scope>NUCLEOTIDE SEQUENCE [LARGE SCALE GENOMIC DNA]</scope>
    <source>
        <strain evidence="14 15">WCC6</strain>
    </source>
</reference>
<dbReference type="CDD" id="cd07336">
    <property type="entry name" value="M48B_HtpX_like"/>
    <property type="match status" value="1"/>
</dbReference>
<evidence type="ECO:0000256" key="2">
    <source>
        <dbReference type="ARBA" id="ARBA00009779"/>
    </source>
</evidence>
<evidence type="ECO:0000256" key="9">
    <source>
        <dbReference type="ARBA" id="ARBA00022989"/>
    </source>
</evidence>
<keyword evidence="9 12" id="KW-1133">Transmembrane helix</keyword>
<comment type="cofactor">
    <cofactor evidence="12">
        <name>Zn(2+)</name>
        <dbReference type="ChEBI" id="CHEBI:29105"/>
    </cofactor>
    <text evidence="12">Binds 1 zinc ion per subunit.</text>
</comment>
<keyword evidence="7 12" id="KW-0378">Hydrolase</keyword>
<dbReference type="EC" id="3.4.24.-" evidence="12"/>
<sequence>MLKTTLLMGLMTALLLVIGDYIGGSSGMTVMLAFSLISNVLLYWYSDKLVIAQYDARPVDAGSAPQLYGIVQNLARRAQLPMPRVYVVDTALPNAFATGRNPEHAAVCVTTGLMEMLTPREVAGVLGHEMSHVKHNDILISTIAAGMAGIISVMARFAFWFGGDRDDRRNNPLAGILMLVLTPLAAAVIQLAISRTREYMADFTGGQLSGDPDALADALEKIEGYARTRTMPRATEATAHMFIISPFSAKDAQAIFSTHPPTEKRIERLRQEAQEMRSRGMIDPVV</sequence>
<name>A0A1H2Z349_ACIFE</name>
<keyword evidence="10 12" id="KW-0482">Metalloprotease</keyword>
<dbReference type="Proteomes" id="UP000182379">
    <property type="component" value="Unassembled WGS sequence"/>
</dbReference>
<dbReference type="GO" id="GO:0006508">
    <property type="term" value="P:proteolysis"/>
    <property type="evidence" value="ECO:0007669"/>
    <property type="project" value="UniProtKB-KW"/>
</dbReference>
<dbReference type="InterPro" id="IPR001915">
    <property type="entry name" value="Peptidase_M48"/>
</dbReference>
<evidence type="ECO:0000313" key="14">
    <source>
        <dbReference type="EMBL" id="SDX11747.1"/>
    </source>
</evidence>
<keyword evidence="8 12" id="KW-0862">Zinc</keyword>
<proteinExistence type="inferred from homology"/>
<evidence type="ECO:0000256" key="6">
    <source>
        <dbReference type="ARBA" id="ARBA00022723"/>
    </source>
</evidence>
<evidence type="ECO:0000256" key="3">
    <source>
        <dbReference type="ARBA" id="ARBA00022475"/>
    </source>
</evidence>
<dbReference type="NCBIfam" id="NF002826">
    <property type="entry name" value="PRK03001.1"/>
    <property type="match status" value="1"/>
</dbReference>
<evidence type="ECO:0000259" key="13">
    <source>
        <dbReference type="Pfam" id="PF01435"/>
    </source>
</evidence>
<feature type="transmembrane region" description="Helical" evidence="12">
    <location>
        <begin position="138"/>
        <end position="161"/>
    </location>
</feature>
<evidence type="ECO:0000256" key="11">
    <source>
        <dbReference type="ARBA" id="ARBA00023136"/>
    </source>
</evidence>
<feature type="active site" evidence="12">
    <location>
        <position position="129"/>
    </location>
</feature>
<keyword evidence="4 12" id="KW-0645">Protease</keyword>
<evidence type="ECO:0000256" key="7">
    <source>
        <dbReference type="ARBA" id="ARBA00022801"/>
    </source>
</evidence>
<dbReference type="AlphaFoldDB" id="A0A1H2Z349"/>
<keyword evidence="11 12" id="KW-0472">Membrane</keyword>
<evidence type="ECO:0000313" key="15">
    <source>
        <dbReference type="Proteomes" id="UP000182379"/>
    </source>
</evidence>
<keyword evidence="6 12" id="KW-0479">Metal-binding</keyword>
<dbReference type="InterPro" id="IPR022919">
    <property type="entry name" value="Pept_M48_protease_HtpX"/>
</dbReference>
<evidence type="ECO:0000256" key="10">
    <source>
        <dbReference type="ARBA" id="ARBA00023049"/>
    </source>
</evidence>
<keyword evidence="3 12" id="KW-1003">Cell membrane</keyword>
<dbReference type="InterPro" id="IPR050083">
    <property type="entry name" value="HtpX_protease"/>
</dbReference>
<dbReference type="GO" id="GO:0008270">
    <property type="term" value="F:zinc ion binding"/>
    <property type="evidence" value="ECO:0007669"/>
    <property type="project" value="UniProtKB-UniRule"/>
</dbReference>
<dbReference type="GO" id="GO:0004222">
    <property type="term" value="F:metalloendopeptidase activity"/>
    <property type="evidence" value="ECO:0007669"/>
    <property type="project" value="UniProtKB-UniRule"/>
</dbReference>
<comment type="caution">
    <text evidence="12">Lacks conserved residue(s) required for the propagation of feature annotation.</text>
</comment>
<comment type="caution">
    <text evidence="14">The sequence shown here is derived from an EMBL/GenBank/DDBJ whole genome shotgun (WGS) entry which is preliminary data.</text>
</comment>
<comment type="similarity">
    <text evidence="2 12">Belongs to the peptidase M48B family.</text>
</comment>
<dbReference type="PANTHER" id="PTHR43221">
    <property type="entry name" value="PROTEASE HTPX"/>
    <property type="match status" value="1"/>
</dbReference>
<dbReference type="GO" id="GO:0005886">
    <property type="term" value="C:plasma membrane"/>
    <property type="evidence" value="ECO:0007669"/>
    <property type="project" value="UniProtKB-SubCell"/>
</dbReference>